<comment type="caution">
    <text evidence="2">The sequence shown here is derived from an EMBL/GenBank/DDBJ whole genome shotgun (WGS) entry which is preliminary data.</text>
</comment>
<dbReference type="GO" id="GO:0006508">
    <property type="term" value="P:proteolysis"/>
    <property type="evidence" value="ECO:0007669"/>
    <property type="project" value="InterPro"/>
</dbReference>
<proteinExistence type="predicted"/>
<evidence type="ECO:0008006" key="4">
    <source>
        <dbReference type="Google" id="ProtNLM"/>
    </source>
</evidence>
<dbReference type="GO" id="GO:0004190">
    <property type="term" value="F:aspartic-type endopeptidase activity"/>
    <property type="evidence" value="ECO:0007669"/>
    <property type="project" value="InterPro"/>
</dbReference>
<evidence type="ECO:0000313" key="3">
    <source>
        <dbReference type="Proteomes" id="UP001488805"/>
    </source>
</evidence>
<feature type="region of interest" description="Disordered" evidence="1">
    <location>
        <begin position="163"/>
        <end position="187"/>
    </location>
</feature>
<dbReference type="PROSITE" id="PS00141">
    <property type="entry name" value="ASP_PROTEASE"/>
    <property type="match status" value="1"/>
</dbReference>
<keyword evidence="3" id="KW-1185">Reference proteome</keyword>
<gene>
    <name evidence="2" type="ORF">VZT92_022616</name>
</gene>
<evidence type="ECO:0000313" key="2">
    <source>
        <dbReference type="EMBL" id="KAK9519917.1"/>
    </source>
</evidence>
<dbReference type="SUPFAM" id="SSF50630">
    <property type="entry name" value="Acid proteases"/>
    <property type="match status" value="1"/>
</dbReference>
<sequence length="332" mass="36747">MSDEEEGAAAPWAGPSHHGDNQAASMSDEGGNPLAQLQSQIFELGRKHDAVMSSIANLGDAQPRSIVYIPRKKQMAPFSGEPGKDVHTVDEFIDEVERAMRARGLHGEEQLALRDQFIEGVRDSTLQRELRRLIREKPDSSLFDVREEAIMWTLEDRPRSTNVERNRNLVGGGPDEVSGKTDSTSNAQTDLTTTLQEVVKIIALQGKAIGELTNAVRELTMQNASSEKGTKGVRFKIKPRYTDDGQPICLQWKQEPSIAVSQAMRGKSKDSQDILTKERFLERAVGKCPEVDIQIGGVPLRCLLDTGSNVSTLTESFFRDHLDGEDEDALYS</sequence>
<reference evidence="2 3" key="1">
    <citation type="journal article" date="2024" name="Genome Biol. Evol.">
        <title>Chromosome-level genome assembly of the viviparous eelpout Zoarces viviparus.</title>
        <authorList>
            <person name="Fuhrmann N."/>
            <person name="Brasseur M.V."/>
            <person name="Bakowski C.E."/>
            <person name="Podsiadlowski L."/>
            <person name="Prost S."/>
            <person name="Krehenwinkel H."/>
            <person name="Mayer C."/>
        </authorList>
    </citation>
    <scope>NUCLEOTIDE SEQUENCE [LARGE SCALE GENOMIC DNA]</scope>
    <source>
        <strain evidence="2">NO-MEL_2022_Ind0_liver</strain>
    </source>
</reference>
<organism evidence="2 3">
    <name type="scientific">Zoarces viviparus</name>
    <name type="common">Viviparous eelpout</name>
    <name type="synonym">Blennius viviparus</name>
    <dbReference type="NCBI Taxonomy" id="48416"/>
    <lineage>
        <taxon>Eukaryota</taxon>
        <taxon>Metazoa</taxon>
        <taxon>Chordata</taxon>
        <taxon>Craniata</taxon>
        <taxon>Vertebrata</taxon>
        <taxon>Euteleostomi</taxon>
        <taxon>Actinopterygii</taxon>
        <taxon>Neopterygii</taxon>
        <taxon>Teleostei</taxon>
        <taxon>Neoteleostei</taxon>
        <taxon>Acanthomorphata</taxon>
        <taxon>Eupercaria</taxon>
        <taxon>Perciformes</taxon>
        <taxon>Cottioidei</taxon>
        <taxon>Zoarcales</taxon>
        <taxon>Zoarcidae</taxon>
        <taxon>Zoarcinae</taxon>
        <taxon>Zoarces</taxon>
    </lineage>
</organism>
<dbReference type="InterPro" id="IPR001969">
    <property type="entry name" value="Aspartic_peptidase_AS"/>
</dbReference>
<dbReference type="InterPro" id="IPR021109">
    <property type="entry name" value="Peptidase_aspartic_dom_sf"/>
</dbReference>
<dbReference type="EMBL" id="JBCEZU010000434">
    <property type="protein sequence ID" value="KAK9519917.1"/>
    <property type="molecule type" value="Genomic_DNA"/>
</dbReference>
<name>A0AAW1ECD7_ZOAVI</name>
<dbReference type="AlphaFoldDB" id="A0AAW1ECD7"/>
<protein>
    <recommendedName>
        <fullName evidence="4">Peptidase A2 domain-containing protein</fullName>
    </recommendedName>
</protein>
<feature type="region of interest" description="Disordered" evidence="1">
    <location>
        <begin position="1"/>
        <end position="32"/>
    </location>
</feature>
<evidence type="ECO:0000256" key="1">
    <source>
        <dbReference type="SAM" id="MobiDB-lite"/>
    </source>
</evidence>
<accession>A0AAW1ECD7</accession>
<dbReference type="Proteomes" id="UP001488805">
    <property type="component" value="Unassembled WGS sequence"/>
</dbReference>